<keyword evidence="1" id="KW-0812">Transmembrane</keyword>
<name>A0A0U2J6J6_9BACL</name>
<evidence type="ECO:0000313" key="3">
    <source>
        <dbReference type="Proteomes" id="UP000067683"/>
    </source>
</evidence>
<reference evidence="2" key="1">
    <citation type="submission" date="2016-01" db="EMBL/GenBank/DDBJ databases">
        <title>Complete genome of Planococcus rifietoensis type strain M8.</title>
        <authorList>
            <person name="See-Too W.S."/>
        </authorList>
    </citation>
    <scope>NUCLEOTIDE SEQUENCE [LARGE SCALE GENOMIC DNA]</scope>
    <source>
        <strain evidence="2">M8</strain>
    </source>
</reference>
<dbReference type="Proteomes" id="UP000067683">
    <property type="component" value="Chromosome"/>
</dbReference>
<proteinExistence type="predicted"/>
<feature type="transmembrane region" description="Helical" evidence="1">
    <location>
        <begin position="25"/>
        <end position="43"/>
    </location>
</feature>
<keyword evidence="1" id="KW-0472">Membrane</keyword>
<keyword evidence="3" id="KW-1185">Reference proteome</keyword>
<gene>
    <name evidence="2" type="ORF">AUC31_01905</name>
</gene>
<keyword evidence="1" id="KW-1133">Transmembrane helix</keyword>
<dbReference type="RefSeq" id="WP_058380790.1">
    <property type="nucleotide sequence ID" value="NZ_CP013659.2"/>
</dbReference>
<sequence>MKSYMQRKIQQKYRKAKKVDKKAEILEAAIVVMILVLLVVLSLKTQTVPVKVEAPPNANLISVWKSISNEIMIIK</sequence>
<dbReference type="KEGG" id="prt:AUC31_01905"/>
<dbReference type="AlphaFoldDB" id="A0A0U2J6J6"/>
<protein>
    <submittedName>
        <fullName evidence="2">Uncharacterized protein</fullName>
    </submittedName>
</protein>
<organism evidence="2 3">
    <name type="scientific">Planococcus rifietoensis</name>
    <dbReference type="NCBI Taxonomy" id="200991"/>
    <lineage>
        <taxon>Bacteria</taxon>
        <taxon>Bacillati</taxon>
        <taxon>Bacillota</taxon>
        <taxon>Bacilli</taxon>
        <taxon>Bacillales</taxon>
        <taxon>Caryophanaceae</taxon>
        <taxon>Planococcus</taxon>
    </lineage>
</organism>
<evidence type="ECO:0000313" key="2">
    <source>
        <dbReference type="EMBL" id="ALS74082.1"/>
    </source>
</evidence>
<evidence type="ECO:0000256" key="1">
    <source>
        <dbReference type="SAM" id="Phobius"/>
    </source>
</evidence>
<dbReference type="EMBL" id="CP013659">
    <property type="protein sequence ID" value="ALS74082.1"/>
    <property type="molecule type" value="Genomic_DNA"/>
</dbReference>
<accession>A0A0U2J6J6</accession>